<dbReference type="Pfam" id="PF13614">
    <property type="entry name" value="AAA_31"/>
    <property type="match status" value="1"/>
</dbReference>
<name>A0AB38GF57_MYCMC</name>
<accession>A0AB38GF57</accession>
<dbReference type="AlphaFoldDB" id="A0AB38GF57"/>
<dbReference type="InterPro" id="IPR025669">
    <property type="entry name" value="AAA_dom"/>
</dbReference>
<dbReference type="PANTHER" id="PTHR13696:SF99">
    <property type="entry name" value="COBYRINIC ACID AC-DIAMIDE SYNTHASE"/>
    <property type="match status" value="1"/>
</dbReference>
<dbReference type="SUPFAM" id="SSF52540">
    <property type="entry name" value="P-loop containing nucleoside triphosphate hydrolases"/>
    <property type="match status" value="1"/>
</dbReference>
<dbReference type="InterPro" id="IPR050678">
    <property type="entry name" value="DNA_Partitioning_ATPase"/>
</dbReference>
<feature type="domain" description="AAA" evidence="1">
    <location>
        <begin position="5"/>
        <end position="179"/>
    </location>
</feature>
<gene>
    <name evidence="2" type="ORF">MMC68T_00573</name>
</gene>
<dbReference type="PANTHER" id="PTHR13696">
    <property type="entry name" value="P-LOOP CONTAINING NUCLEOSIDE TRIPHOSPHATE HYDROLASE"/>
    <property type="match status" value="1"/>
</dbReference>
<dbReference type="RefSeq" id="WP_020862849.1">
    <property type="nucleotide sequence ID" value="NZ_CP012387.1"/>
</dbReference>
<dbReference type="CDD" id="cd02042">
    <property type="entry name" value="ParAB_family"/>
    <property type="match status" value="1"/>
</dbReference>
<dbReference type="EMBL" id="LS483515">
    <property type="protein sequence ID" value="SRX71852.1"/>
    <property type="molecule type" value="Genomic_DNA"/>
</dbReference>
<organism evidence="2 3">
    <name type="scientific">Mycoplasma mycoides subsp. capri</name>
    <dbReference type="NCBI Taxonomy" id="40477"/>
    <lineage>
        <taxon>Bacteria</taxon>
        <taxon>Bacillati</taxon>
        <taxon>Mycoplasmatota</taxon>
        <taxon>Mollicutes</taxon>
        <taxon>Mycoplasmataceae</taxon>
        <taxon>Mycoplasma</taxon>
    </lineage>
</organism>
<reference evidence="2 3" key="1">
    <citation type="submission" date="2018-05" db="EMBL/GenBank/DDBJ databases">
        <authorList>
            <person name="Falquet L."/>
            <person name="Falquet L."/>
        </authorList>
    </citation>
    <scope>NUCLEOTIDE SEQUENCE [LARGE SCALE GENOMIC DNA]</scope>
    <source>
        <strain evidence="2 3">GM12</strain>
    </source>
</reference>
<evidence type="ECO:0000259" key="1">
    <source>
        <dbReference type="Pfam" id="PF13614"/>
    </source>
</evidence>
<dbReference type="Proteomes" id="UP000290347">
    <property type="component" value="Chromosome"/>
</dbReference>
<dbReference type="InterPro" id="IPR027417">
    <property type="entry name" value="P-loop_NTPase"/>
</dbReference>
<dbReference type="Gene3D" id="3.40.50.300">
    <property type="entry name" value="P-loop containing nucleotide triphosphate hydrolases"/>
    <property type="match status" value="1"/>
</dbReference>
<proteinExistence type="predicted"/>
<evidence type="ECO:0000313" key="2">
    <source>
        <dbReference type="EMBL" id="SRX71852.1"/>
    </source>
</evidence>
<evidence type="ECO:0000313" key="3">
    <source>
        <dbReference type="Proteomes" id="UP000290347"/>
    </source>
</evidence>
<protein>
    <submittedName>
        <fullName evidence="2">ParA family protein</fullName>
    </submittedName>
</protein>
<sequence>MKKTNVISFGGLKGGVGKTTLNLNVAGALAKQNKKILVIDFDPQCSITQVLRKSVEQIKNVLGSEKWLEEETNYDELKNTILESFIPNIDFVPATSILEKYNRQLVTLANREKFLLSNIVKIGEEQHLLSKYDHIIIDTNPAFDPIAENVYMTCAFRGGVIQIINDDPFSLTGIIKNLKLWNKRYMSDRFFQVPNALKGILINKFKANNLSKNIVNILNNDDFVYKDLVLKTVIIENAVIKKSIFQQKNKKGDLKLDFAVDSKKLNKWIKPKWIKENITLDNLIKDGNPIINLIKELQNMNILY</sequence>